<name>A0A3S2XQL2_9HYPH</name>
<accession>A0A3S2XQL2</accession>
<sequence length="89" mass="10153">MSEFTDLVARAVSPSMSREEREAVYTTVREAVRRLQDRQEMTADDPRTLLQDHLIDETIRDIEERITRHLARQTIAERDTGSGGPDAGI</sequence>
<dbReference type="EMBL" id="SACP01000003">
    <property type="protein sequence ID" value="RVU20601.1"/>
    <property type="molecule type" value="Genomic_DNA"/>
</dbReference>
<keyword evidence="2" id="KW-1185">Reference proteome</keyword>
<organism evidence="1 2">
    <name type="scientific">Methylobacterium oryzihabitans</name>
    <dbReference type="NCBI Taxonomy" id="2499852"/>
    <lineage>
        <taxon>Bacteria</taxon>
        <taxon>Pseudomonadati</taxon>
        <taxon>Pseudomonadota</taxon>
        <taxon>Alphaproteobacteria</taxon>
        <taxon>Hyphomicrobiales</taxon>
        <taxon>Methylobacteriaceae</taxon>
        <taxon>Methylobacterium</taxon>
    </lineage>
</organism>
<dbReference type="AlphaFoldDB" id="A0A3S2XQL2"/>
<dbReference type="Proteomes" id="UP000286997">
    <property type="component" value="Unassembled WGS sequence"/>
</dbReference>
<dbReference type="OrthoDB" id="7999230at2"/>
<gene>
    <name evidence="1" type="ORF">EOE48_04410</name>
</gene>
<dbReference type="RefSeq" id="WP_127727576.1">
    <property type="nucleotide sequence ID" value="NZ_SACP01000003.1"/>
</dbReference>
<evidence type="ECO:0000313" key="2">
    <source>
        <dbReference type="Proteomes" id="UP000286997"/>
    </source>
</evidence>
<reference evidence="1 2" key="1">
    <citation type="submission" date="2019-01" db="EMBL/GenBank/DDBJ databases">
        <authorList>
            <person name="Chen W.-M."/>
        </authorList>
    </citation>
    <scope>NUCLEOTIDE SEQUENCE [LARGE SCALE GENOMIC DNA]</scope>
    <source>
        <strain evidence="1 2">TER-1</strain>
    </source>
</reference>
<evidence type="ECO:0000313" key="1">
    <source>
        <dbReference type="EMBL" id="RVU20601.1"/>
    </source>
</evidence>
<proteinExistence type="predicted"/>
<comment type="caution">
    <text evidence="1">The sequence shown here is derived from an EMBL/GenBank/DDBJ whole genome shotgun (WGS) entry which is preliminary data.</text>
</comment>
<protein>
    <submittedName>
        <fullName evidence="1">Uncharacterized protein</fullName>
    </submittedName>
</protein>